<dbReference type="Proteomes" id="UP000275408">
    <property type="component" value="Unassembled WGS sequence"/>
</dbReference>
<evidence type="ECO:0000256" key="1">
    <source>
        <dbReference type="SAM" id="Phobius"/>
    </source>
</evidence>
<dbReference type="EMBL" id="RCHS01003618">
    <property type="protein sequence ID" value="RMX40532.1"/>
    <property type="molecule type" value="Genomic_DNA"/>
</dbReference>
<proteinExistence type="predicted"/>
<evidence type="ECO:0000313" key="3">
    <source>
        <dbReference type="Proteomes" id="UP000275408"/>
    </source>
</evidence>
<keyword evidence="1" id="KW-0472">Membrane</keyword>
<dbReference type="AlphaFoldDB" id="A0A3M6TGK9"/>
<name>A0A3M6TGK9_POCDA</name>
<keyword evidence="1" id="KW-1133">Transmembrane helix</keyword>
<keyword evidence="1" id="KW-0812">Transmembrane</keyword>
<keyword evidence="3" id="KW-1185">Reference proteome</keyword>
<comment type="caution">
    <text evidence="2">The sequence shown here is derived from an EMBL/GenBank/DDBJ whole genome shotgun (WGS) entry which is preliminary data.</text>
</comment>
<gene>
    <name evidence="2" type="ORF">pdam_00007496</name>
</gene>
<feature type="transmembrane region" description="Helical" evidence="1">
    <location>
        <begin position="159"/>
        <end position="182"/>
    </location>
</feature>
<protein>
    <submittedName>
        <fullName evidence="2">Uncharacterized protein</fullName>
    </submittedName>
</protein>
<evidence type="ECO:0000313" key="2">
    <source>
        <dbReference type="EMBL" id="RMX40532.1"/>
    </source>
</evidence>
<accession>A0A3M6TGK9</accession>
<reference evidence="2 3" key="1">
    <citation type="journal article" date="2018" name="Sci. Rep.">
        <title>Comparative analysis of the Pocillopora damicornis genome highlights role of immune system in coral evolution.</title>
        <authorList>
            <person name="Cunning R."/>
            <person name="Bay R.A."/>
            <person name="Gillette P."/>
            <person name="Baker A.C."/>
            <person name="Traylor-Knowles N."/>
        </authorList>
    </citation>
    <scope>NUCLEOTIDE SEQUENCE [LARGE SCALE GENOMIC DNA]</scope>
    <source>
        <strain evidence="2">RSMAS</strain>
        <tissue evidence="2">Whole animal</tissue>
    </source>
</reference>
<organism evidence="2 3">
    <name type="scientific">Pocillopora damicornis</name>
    <name type="common">Cauliflower coral</name>
    <name type="synonym">Millepora damicornis</name>
    <dbReference type="NCBI Taxonomy" id="46731"/>
    <lineage>
        <taxon>Eukaryota</taxon>
        <taxon>Metazoa</taxon>
        <taxon>Cnidaria</taxon>
        <taxon>Anthozoa</taxon>
        <taxon>Hexacorallia</taxon>
        <taxon>Scleractinia</taxon>
        <taxon>Astrocoeniina</taxon>
        <taxon>Pocilloporidae</taxon>
        <taxon>Pocillopora</taxon>
    </lineage>
</organism>
<sequence>MTTEVDDGDTLIVRVVPGKDGEDTVLSVVSVKDLCGVLVSATKLGFDVRAPFSVVVVDDDDNDDDVAANLVDLVTTVKNLVLDVKILVDIKAVRLLKTDDRKVDEVILREAVRLTCVTEVLLICADENLVVVIRDPTIEVFFVVLCDAKEGEPWRGNKMLVVLYTGVGVTAVLVWTELGVLLKTLSSLLLEFTTRVPRVTCVERIKVSVTEVGIAVAEVGMTVVEGSISVADAGGIVTEVGMTVIEGSDTTVEVTTIMAEDIRDIVLSIPVVDFLNEEVDERELKFIETVLLAPNNVVEFCTILLDSLTSLLLSKVVWSCEFRSEDAELEVGMDDRVVGLIWVVDISVVVKFITEVSAGVKTTENAVLESNTGTELLKFAINVEDDPTIGLPLENTDGINEELTLKCPLELVTTDIADEVVLVAERVEFIDLVTALDTAVGLPLVLEAIVEFTGTSELVVRFTDNEKSESVILVKFGLRSMLENMLVN</sequence>